<accession>A0A941CNL3</accession>
<name>A0A941CNL3_9CLOT</name>
<dbReference type="RefSeq" id="WP_211800569.1">
    <property type="nucleotide sequence ID" value="NZ_JAGSCS010000006.1"/>
</dbReference>
<comment type="caution">
    <text evidence="1">The sequence shown here is derived from an EMBL/GenBank/DDBJ whole genome shotgun (WGS) entry which is preliminary data.</text>
</comment>
<proteinExistence type="predicted"/>
<dbReference type="EMBL" id="JAGSCS010000006">
    <property type="protein sequence ID" value="MBR0575895.1"/>
    <property type="molecule type" value="Genomic_DNA"/>
</dbReference>
<protein>
    <submittedName>
        <fullName evidence="1">Uncharacterized protein</fullName>
    </submittedName>
</protein>
<sequence>MYDYKENRVHGGSSYADALYRLGASPEDYARRMTERIIEKEWGEDAPYRYFGAEAFFIISENDVPVIIKDYAFVEIHRCTAVHSFENWVQELVKKG</sequence>
<organism evidence="1 2">
    <name type="scientific">Proteiniclasticum sediminis</name>
    <dbReference type="NCBI Taxonomy" id="2804028"/>
    <lineage>
        <taxon>Bacteria</taxon>
        <taxon>Bacillati</taxon>
        <taxon>Bacillota</taxon>
        <taxon>Clostridia</taxon>
        <taxon>Eubacteriales</taxon>
        <taxon>Clostridiaceae</taxon>
        <taxon>Proteiniclasticum</taxon>
    </lineage>
</organism>
<dbReference type="Proteomes" id="UP000675379">
    <property type="component" value="Unassembled WGS sequence"/>
</dbReference>
<keyword evidence="2" id="KW-1185">Reference proteome</keyword>
<gene>
    <name evidence="1" type="ORF">KCG48_06025</name>
</gene>
<evidence type="ECO:0000313" key="1">
    <source>
        <dbReference type="EMBL" id="MBR0575895.1"/>
    </source>
</evidence>
<reference evidence="1" key="1">
    <citation type="submission" date="2021-04" db="EMBL/GenBank/DDBJ databases">
        <title>Proteiniclasticum sedimins sp. nov., an obligate anaerobic bacterium isolated from anaerobic sludge.</title>
        <authorList>
            <person name="Liu J."/>
        </authorList>
    </citation>
    <scope>NUCLEOTIDE SEQUENCE</scope>
    <source>
        <strain evidence="1">BAD-10</strain>
    </source>
</reference>
<dbReference type="AlphaFoldDB" id="A0A941CNL3"/>
<evidence type="ECO:0000313" key="2">
    <source>
        <dbReference type="Proteomes" id="UP000675379"/>
    </source>
</evidence>